<name>A0A4R2JM08_9PSEU</name>
<evidence type="ECO:0000313" key="2">
    <source>
        <dbReference type="EMBL" id="TCO59642.1"/>
    </source>
</evidence>
<proteinExistence type="predicted"/>
<dbReference type="GO" id="GO:0008168">
    <property type="term" value="F:methyltransferase activity"/>
    <property type="evidence" value="ECO:0007669"/>
    <property type="project" value="UniProtKB-KW"/>
</dbReference>
<dbReference type="CDD" id="cd02440">
    <property type="entry name" value="AdoMet_MTases"/>
    <property type="match status" value="1"/>
</dbReference>
<dbReference type="AlphaFoldDB" id="A0A4R2JM08"/>
<comment type="caution">
    <text evidence="2">The sequence shown here is derived from an EMBL/GenBank/DDBJ whole genome shotgun (WGS) entry which is preliminary data.</text>
</comment>
<organism evidence="2 3">
    <name type="scientific">Actinocrispum wychmicini</name>
    <dbReference type="NCBI Taxonomy" id="1213861"/>
    <lineage>
        <taxon>Bacteria</taxon>
        <taxon>Bacillati</taxon>
        <taxon>Actinomycetota</taxon>
        <taxon>Actinomycetes</taxon>
        <taxon>Pseudonocardiales</taxon>
        <taxon>Pseudonocardiaceae</taxon>
        <taxon>Actinocrispum</taxon>
    </lineage>
</organism>
<dbReference type="PANTHER" id="PTHR43591">
    <property type="entry name" value="METHYLTRANSFERASE"/>
    <property type="match status" value="1"/>
</dbReference>
<dbReference type="Pfam" id="PF13847">
    <property type="entry name" value="Methyltransf_31"/>
    <property type="match status" value="1"/>
</dbReference>
<dbReference type="InterPro" id="IPR029063">
    <property type="entry name" value="SAM-dependent_MTases_sf"/>
</dbReference>
<feature type="domain" description="Methyltransferase" evidence="1">
    <location>
        <begin position="48"/>
        <end position="156"/>
    </location>
</feature>
<gene>
    <name evidence="2" type="ORF">EV192_104485</name>
</gene>
<accession>A0A4R2JM08</accession>
<sequence>MSVATLRADKREEWQLSAVGWVKYRSSFADAGVPSVRRMIQLARPAPGGRVLDLACGVGVPAFDLADAVGPTGFVLGLDIAEAMVAGARRWAAAHAVTNVEFRTIPTEYEFDLPAAGFDAATCRAGLQYMVEPGRAVRAVHEALKPGGRLVAMTVGSPQRCTSLRLLEDVVARHIDMPALIPDPDPEVPGTVSLSDPADLEGLYHAAGFTDVTTEIADHPIVRAGSAEEYWDVCEQSAGPFILLLRSISPRLRDAIRADAIRELRSAFPTGPVVMTGETLITTGTRTS</sequence>
<dbReference type="GO" id="GO:0032259">
    <property type="term" value="P:methylation"/>
    <property type="evidence" value="ECO:0007669"/>
    <property type="project" value="UniProtKB-KW"/>
</dbReference>
<keyword evidence="2" id="KW-0808">Transferase</keyword>
<dbReference type="EMBL" id="SLWS01000004">
    <property type="protein sequence ID" value="TCO59642.1"/>
    <property type="molecule type" value="Genomic_DNA"/>
</dbReference>
<evidence type="ECO:0000259" key="1">
    <source>
        <dbReference type="Pfam" id="PF13847"/>
    </source>
</evidence>
<keyword evidence="2" id="KW-0830">Ubiquinone</keyword>
<dbReference type="Gene3D" id="3.40.50.150">
    <property type="entry name" value="Vaccinia Virus protein VP39"/>
    <property type="match status" value="1"/>
</dbReference>
<dbReference type="SUPFAM" id="SSF53335">
    <property type="entry name" value="S-adenosyl-L-methionine-dependent methyltransferases"/>
    <property type="match status" value="1"/>
</dbReference>
<reference evidence="2 3" key="1">
    <citation type="submission" date="2019-03" db="EMBL/GenBank/DDBJ databases">
        <title>Genomic Encyclopedia of Type Strains, Phase IV (KMG-IV): sequencing the most valuable type-strain genomes for metagenomic binning, comparative biology and taxonomic classification.</title>
        <authorList>
            <person name="Goeker M."/>
        </authorList>
    </citation>
    <scope>NUCLEOTIDE SEQUENCE [LARGE SCALE GENOMIC DNA]</scope>
    <source>
        <strain evidence="2 3">DSM 45934</strain>
    </source>
</reference>
<evidence type="ECO:0000313" key="3">
    <source>
        <dbReference type="Proteomes" id="UP000295680"/>
    </source>
</evidence>
<keyword evidence="3" id="KW-1185">Reference proteome</keyword>
<dbReference type="RefSeq" id="WP_132117700.1">
    <property type="nucleotide sequence ID" value="NZ_SLWS01000004.1"/>
</dbReference>
<dbReference type="InterPro" id="IPR025714">
    <property type="entry name" value="Methyltranfer_dom"/>
</dbReference>
<keyword evidence="2" id="KW-0489">Methyltransferase</keyword>
<dbReference type="PANTHER" id="PTHR43591:SF99">
    <property type="entry name" value="OS06G0646000 PROTEIN"/>
    <property type="match status" value="1"/>
</dbReference>
<dbReference type="Proteomes" id="UP000295680">
    <property type="component" value="Unassembled WGS sequence"/>
</dbReference>
<dbReference type="OrthoDB" id="7032234at2"/>
<protein>
    <submittedName>
        <fullName evidence="2">Ubiquinone/menaquinone biosynthesis C-methylase UbiE</fullName>
    </submittedName>
</protein>